<proteinExistence type="predicted"/>
<feature type="repeat" description="WD" evidence="3">
    <location>
        <begin position="197"/>
        <end position="230"/>
    </location>
</feature>
<dbReference type="InterPro" id="IPR001680">
    <property type="entry name" value="WD40_rpt"/>
</dbReference>
<evidence type="ECO:0000313" key="4">
    <source>
        <dbReference type="EMBL" id="CCC53729.1"/>
    </source>
</evidence>
<dbReference type="InterPro" id="IPR052234">
    <property type="entry name" value="U5_snRNP_Component"/>
</dbReference>
<keyword evidence="1 3" id="KW-0853">WD repeat</keyword>
<dbReference type="VEuPathDB" id="TriTrypDB:TvY486_1112130"/>
<dbReference type="PANTHER" id="PTHR44006">
    <property type="entry name" value="U5 SMALL NUCLEAR RIBONUCLEOPROTEIN 40 KDA PROTEIN"/>
    <property type="match status" value="1"/>
</dbReference>
<dbReference type="InterPro" id="IPR036322">
    <property type="entry name" value="WD40_repeat_dom_sf"/>
</dbReference>
<dbReference type="Gene3D" id="2.130.10.10">
    <property type="entry name" value="YVTN repeat-like/Quinoprotein amine dehydrogenase"/>
    <property type="match status" value="1"/>
</dbReference>
<gene>
    <name evidence="4" type="ORF">TVY486_1112130</name>
</gene>
<dbReference type="PROSITE" id="PS50294">
    <property type="entry name" value="WD_REPEATS_REGION"/>
    <property type="match status" value="1"/>
</dbReference>
<dbReference type="AlphaFoldDB" id="G0UD19"/>
<dbReference type="SUPFAM" id="SSF50978">
    <property type="entry name" value="WD40 repeat-like"/>
    <property type="match status" value="1"/>
</dbReference>
<protein>
    <submittedName>
        <fullName evidence="4">Uncharacterized protein</fullName>
    </submittedName>
</protein>
<evidence type="ECO:0000256" key="1">
    <source>
        <dbReference type="ARBA" id="ARBA00022574"/>
    </source>
</evidence>
<dbReference type="OMA" id="VYWNLHG"/>
<dbReference type="PANTHER" id="PTHR44006:SF1">
    <property type="entry name" value="U5 SMALL NUCLEAR RIBONUCLEOPROTEIN 40 KDA PROTEIN"/>
    <property type="match status" value="1"/>
</dbReference>
<name>G0UD19_TRYVY</name>
<dbReference type="PROSITE" id="PS50082">
    <property type="entry name" value="WD_REPEATS_2"/>
    <property type="match status" value="1"/>
</dbReference>
<evidence type="ECO:0000256" key="2">
    <source>
        <dbReference type="ARBA" id="ARBA00022737"/>
    </source>
</evidence>
<dbReference type="GO" id="GO:0003723">
    <property type="term" value="F:RNA binding"/>
    <property type="evidence" value="ECO:0007669"/>
    <property type="project" value="TreeGrafter"/>
</dbReference>
<keyword evidence="2" id="KW-0677">Repeat</keyword>
<reference evidence="4" key="1">
    <citation type="journal article" date="2012" name="Proc. Natl. Acad. Sci. U.S.A.">
        <title>Antigenic diversity is generated by distinct evolutionary mechanisms in African trypanosome species.</title>
        <authorList>
            <person name="Jackson A.P."/>
            <person name="Berry A."/>
            <person name="Aslett M."/>
            <person name="Allison H.C."/>
            <person name="Burton P."/>
            <person name="Vavrova-Anderson J."/>
            <person name="Brown R."/>
            <person name="Browne H."/>
            <person name="Corton N."/>
            <person name="Hauser H."/>
            <person name="Gamble J."/>
            <person name="Gilderthorp R."/>
            <person name="Marcello L."/>
            <person name="McQuillan J."/>
            <person name="Otto T.D."/>
            <person name="Quail M.A."/>
            <person name="Sanders M.J."/>
            <person name="van Tonder A."/>
            <person name="Ginger M.L."/>
            <person name="Field M.C."/>
            <person name="Barry J.D."/>
            <person name="Hertz-Fowler C."/>
            <person name="Berriman M."/>
        </authorList>
    </citation>
    <scope>NUCLEOTIDE SEQUENCE</scope>
    <source>
        <strain evidence="4">Y486</strain>
    </source>
</reference>
<organism evidence="4">
    <name type="scientific">Trypanosoma vivax (strain Y486)</name>
    <dbReference type="NCBI Taxonomy" id="1055687"/>
    <lineage>
        <taxon>Eukaryota</taxon>
        <taxon>Discoba</taxon>
        <taxon>Euglenozoa</taxon>
        <taxon>Kinetoplastea</taxon>
        <taxon>Metakinetoplastina</taxon>
        <taxon>Trypanosomatida</taxon>
        <taxon>Trypanosomatidae</taxon>
        <taxon>Trypanosoma</taxon>
        <taxon>Duttonella</taxon>
    </lineage>
</organism>
<dbReference type="EMBL" id="HE573027">
    <property type="protein sequence ID" value="CCC53729.1"/>
    <property type="molecule type" value="Genomic_DNA"/>
</dbReference>
<accession>G0UD19</accession>
<sequence>MSLAVVEQAIAGSGRNDVWYLSGHKSEVLAVASDSSNVLATCDKQGLGLLWKLNTSDQDTPPAHVGRLATDGPAIVDACFLQHVRLCTAQGDGNVGIHDLETGKRELSLSRAPGRMKCVNWPVINAVSTWNDKQIVFGGDDGFLVLCEITQKEPLASLNLRVPITSIAASGDSFFVADVTGMIRCFDGRTLNCVYSSRGHSDVVSCVSLNEDASILVSYGMDNLVGLWDVMPFAVSAEDRLIHRFNVQHSDTRDLLRCSWLRDGSVLVPTGHGEVVRLHTSMHSGKISKLFVQHNYQPVRCAASVCEGFCVSAAGSEVVLQRVL</sequence>
<dbReference type="GO" id="GO:0071013">
    <property type="term" value="C:catalytic step 2 spliceosome"/>
    <property type="evidence" value="ECO:0007669"/>
    <property type="project" value="TreeGrafter"/>
</dbReference>
<dbReference type="Pfam" id="PF00400">
    <property type="entry name" value="WD40"/>
    <property type="match status" value="1"/>
</dbReference>
<evidence type="ECO:0000256" key="3">
    <source>
        <dbReference type="PROSITE-ProRule" id="PRU00221"/>
    </source>
</evidence>
<dbReference type="InterPro" id="IPR015943">
    <property type="entry name" value="WD40/YVTN_repeat-like_dom_sf"/>
</dbReference>
<dbReference type="SMART" id="SM00320">
    <property type="entry name" value="WD40"/>
    <property type="match status" value="4"/>
</dbReference>